<dbReference type="UniPathway" id="UPA00344"/>
<dbReference type="InterPro" id="IPR003448">
    <property type="entry name" value="Mopterin_biosynth_MoaE"/>
</dbReference>
<organism evidence="14 15">
    <name type="scientific">Aestuariispira insulae</name>
    <dbReference type="NCBI Taxonomy" id="1461337"/>
    <lineage>
        <taxon>Bacteria</taxon>
        <taxon>Pseudomonadati</taxon>
        <taxon>Pseudomonadota</taxon>
        <taxon>Alphaproteobacteria</taxon>
        <taxon>Rhodospirillales</taxon>
        <taxon>Kiloniellaceae</taxon>
        <taxon>Aestuariispira</taxon>
    </lineage>
</organism>
<dbReference type="RefSeq" id="WP_115935381.1">
    <property type="nucleotide sequence ID" value="NZ_QRDW01000001.1"/>
</dbReference>
<evidence type="ECO:0000256" key="1">
    <source>
        <dbReference type="ARBA" id="ARBA00005046"/>
    </source>
</evidence>
<accession>A0A3D9HZI2</accession>
<dbReference type="EMBL" id="QRDW01000001">
    <property type="protein sequence ID" value="RED54316.1"/>
    <property type="molecule type" value="Genomic_DNA"/>
</dbReference>
<dbReference type="AlphaFoldDB" id="A0A3D9HZI2"/>
<keyword evidence="15" id="KW-1185">Reference proteome</keyword>
<evidence type="ECO:0000256" key="2">
    <source>
        <dbReference type="ARBA" id="ARBA00005426"/>
    </source>
</evidence>
<evidence type="ECO:0000256" key="3">
    <source>
        <dbReference type="ARBA" id="ARBA00011950"/>
    </source>
</evidence>
<dbReference type="EC" id="2.8.1.12" evidence="3"/>
<evidence type="ECO:0000256" key="10">
    <source>
        <dbReference type="ARBA" id="ARBA00030781"/>
    </source>
</evidence>
<comment type="caution">
    <text evidence="14">The sequence shown here is derived from an EMBL/GenBank/DDBJ whole genome shotgun (WGS) entry which is preliminary data.</text>
</comment>
<feature type="region of interest" description="Disordered" evidence="13">
    <location>
        <begin position="128"/>
        <end position="151"/>
    </location>
</feature>
<evidence type="ECO:0000313" key="15">
    <source>
        <dbReference type="Proteomes" id="UP000256845"/>
    </source>
</evidence>
<dbReference type="Pfam" id="PF02391">
    <property type="entry name" value="MoaE"/>
    <property type="match status" value="1"/>
</dbReference>
<dbReference type="OrthoDB" id="9803224at2"/>
<comment type="similarity">
    <text evidence="2">Belongs to the MoaE family.</text>
</comment>
<proteinExistence type="inferred from homology"/>
<evidence type="ECO:0000256" key="11">
    <source>
        <dbReference type="ARBA" id="ARBA00032474"/>
    </source>
</evidence>
<reference evidence="14 15" key="1">
    <citation type="submission" date="2018-07" db="EMBL/GenBank/DDBJ databases">
        <title>Genomic Encyclopedia of Type Strains, Phase III (KMG-III): the genomes of soil and plant-associated and newly described type strains.</title>
        <authorList>
            <person name="Whitman W."/>
        </authorList>
    </citation>
    <scope>NUCLEOTIDE SEQUENCE [LARGE SCALE GENOMIC DNA]</scope>
    <source>
        <strain evidence="14 15">CECT 8488</strain>
    </source>
</reference>
<gene>
    <name evidence="14" type="ORF">DFP90_1011119</name>
</gene>
<evidence type="ECO:0000256" key="5">
    <source>
        <dbReference type="ARBA" id="ARBA00023150"/>
    </source>
</evidence>
<protein>
    <recommendedName>
        <fullName evidence="4">Molybdopterin synthase catalytic subunit</fullName>
        <ecNumber evidence="3">2.8.1.12</ecNumber>
    </recommendedName>
    <alternativeName>
        <fullName evidence="10">MPT synthase subunit 2</fullName>
    </alternativeName>
    <alternativeName>
        <fullName evidence="8">Molybdenum cofactor biosynthesis protein E</fullName>
    </alternativeName>
    <alternativeName>
        <fullName evidence="9">Molybdopterin-converting factor large subunit</fullName>
    </alternativeName>
    <alternativeName>
        <fullName evidence="11">Molybdopterin-converting factor subunit 2</fullName>
    </alternativeName>
</protein>
<feature type="compositionally biased region" description="Basic and acidic residues" evidence="13">
    <location>
        <begin position="140"/>
        <end position="151"/>
    </location>
</feature>
<evidence type="ECO:0000256" key="7">
    <source>
        <dbReference type="ARBA" id="ARBA00026066"/>
    </source>
</evidence>
<sequence>MAVRVQREDFNIGRELDALTEGNPGIGGLCSFTGLVRDIHGDAGVSAMTLEHYPGMTEKMLLEIEAEANQRWPLEQTLIIHRYGRLLPGDRIVLVAAASAHREAAFEACHFLIDWLKTKAPFWKVEEDRSGEENWVQARASDDSAAERWNK</sequence>
<evidence type="ECO:0000256" key="8">
    <source>
        <dbReference type="ARBA" id="ARBA00029745"/>
    </source>
</evidence>
<comment type="subunit">
    <text evidence="7">Heterotetramer of 2 MoaD subunits and 2 MoaE subunits. Also stable as homodimer. The enzyme changes between these two forms during catalysis.</text>
</comment>
<dbReference type="CDD" id="cd00756">
    <property type="entry name" value="MoaE"/>
    <property type="match status" value="1"/>
</dbReference>
<evidence type="ECO:0000256" key="13">
    <source>
        <dbReference type="SAM" id="MobiDB-lite"/>
    </source>
</evidence>
<evidence type="ECO:0000256" key="9">
    <source>
        <dbReference type="ARBA" id="ARBA00030407"/>
    </source>
</evidence>
<name>A0A3D9HZI2_9PROT</name>
<dbReference type="Proteomes" id="UP000256845">
    <property type="component" value="Unassembled WGS sequence"/>
</dbReference>
<keyword evidence="5" id="KW-0501">Molybdenum cofactor biosynthesis</keyword>
<comment type="catalytic activity">
    <reaction evidence="12">
        <text>2 [molybdopterin-synthase sulfur-carrier protein]-C-terminal-Gly-aminoethanethioate + cyclic pyranopterin phosphate + H2O = molybdopterin + 2 [molybdopterin-synthase sulfur-carrier protein]-C-terminal Gly-Gly + 2 H(+)</text>
        <dbReference type="Rhea" id="RHEA:26333"/>
        <dbReference type="Rhea" id="RHEA-COMP:12202"/>
        <dbReference type="Rhea" id="RHEA-COMP:19907"/>
        <dbReference type="ChEBI" id="CHEBI:15377"/>
        <dbReference type="ChEBI" id="CHEBI:15378"/>
        <dbReference type="ChEBI" id="CHEBI:58698"/>
        <dbReference type="ChEBI" id="CHEBI:59648"/>
        <dbReference type="ChEBI" id="CHEBI:90778"/>
        <dbReference type="ChEBI" id="CHEBI:232372"/>
        <dbReference type="EC" id="2.8.1.12"/>
    </reaction>
</comment>
<dbReference type="SUPFAM" id="SSF54690">
    <property type="entry name" value="Molybdopterin synthase subunit MoaE"/>
    <property type="match status" value="1"/>
</dbReference>
<evidence type="ECO:0000256" key="4">
    <source>
        <dbReference type="ARBA" id="ARBA00013858"/>
    </source>
</evidence>
<dbReference type="Gene3D" id="3.90.1170.40">
    <property type="entry name" value="Molybdopterin biosynthesis MoaE subunit"/>
    <property type="match status" value="1"/>
</dbReference>
<evidence type="ECO:0000256" key="12">
    <source>
        <dbReference type="ARBA" id="ARBA00049878"/>
    </source>
</evidence>
<dbReference type="GO" id="GO:0030366">
    <property type="term" value="F:molybdopterin synthase activity"/>
    <property type="evidence" value="ECO:0007669"/>
    <property type="project" value="UniProtKB-EC"/>
</dbReference>
<dbReference type="InterPro" id="IPR036563">
    <property type="entry name" value="MoaE_sf"/>
</dbReference>
<dbReference type="PANTHER" id="PTHR23404">
    <property type="entry name" value="MOLYBDOPTERIN SYNTHASE RELATED"/>
    <property type="match status" value="1"/>
</dbReference>
<evidence type="ECO:0000313" key="14">
    <source>
        <dbReference type="EMBL" id="RED54316.1"/>
    </source>
</evidence>
<comment type="pathway">
    <text evidence="1">Cofactor biosynthesis; molybdopterin biosynthesis.</text>
</comment>
<comment type="function">
    <text evidence="6">Converts molybdopterin precursor Z into molybdopterin. This requires the incorporation of two sulfur atoms into precursor Z to generate a dithiolene group. The sulfur is provided by MoaD.</text>
</comment>
<dbReference type="GO" id="GO:0006777">
    <property type="term" value="P:Mo-molybdopterin cofactor biosynthetic process"/>
    <property type="evidence" value="ECO:0007669"/>
    <property type="project" value="UniProtKB-KW"/>
</dbReference>
<evidence type="ECO:0000256" key="6">
    <source>
        <dbReference type="ARBA" id="ARBA00025448"/>
    </source>
</evidence>